<evidence type="ECO:0000259" key="4">
    <source>
        <dbReference type="PROSITE" id="PS51350"/>
    </source>
</evidence>
<dbReference type="PANTHER" id="PTHR33705:SF1">
    <property type="entry name" value="PHOSPHOCARRIER PROTEIN HPR"/>
    <property type="match status" value="1"/>
</dbReference>
<dbReference type="Pfam" id="PF00381">
    <property type="entry name" value="PTS-HPr"/>
    <property type="match status" value="1"/>
</dbReference>
<dbReference type="AlphaFoldDB" id="A0A517N2P1"/>
<keyword evidence="5" id="KW-0808">Transferase</keyword>
<dbReference type="EMBL" id="CP036263">
    <property type="protein sequence ID" value="QDT01406.1"/>
    <property type="molecule type" value="Genomic_DNA"/>
</dbReference>
<dbReference type="InterPro" id="IPR050399">
    <property type="entry name" value="HPr"/>
</dbReference>
<reference evidence="5 6" key="1">
    <citation type="submission" date="2019-02" db="EMBL/GenBank/DDBJ databases">
        <title>Deep-cultivation of Planctomycetes and their phenomic and genomic characterization uncovers novel biology.</title>
        <authorList>
            <person name="Wiegand S."/>
            <person name="Jogler M."/>
            <person name="Boedeker C."/>
            <person name="Pinto D."/>
            <person name="Vollmers J."/>
            <person name="Rivas-Marin E."/>
            <person name="Kohn T."/>
            <person name="Peeters S.H."/>
            <person name="Heuer A."/>
            <person name="Rast P."/>
            <person name="Oberbeckmann S."/>
            <person name="Bunk B."/>
            <person name="Jeske O."/>
            <person name="Meyerdierks A."/>
            <person name="Storesund J.E."/>
            <person name="Kallscheuer N."/>
            <person name="Luecker S."/>
            <person name="Lage O.M."/>
            <person name="Pohl T."/>
            <person name="Merkel B.J."/>
            <person name="Hornburger P."/>
            <person name="Mueller R.-W."/>
            <person name="Bruemmer F."/>
            <person name="Labrenz M."/>
            <person name="Spormann A.M."/>
            <person name="Op den Camp H."/>
            <person name="Overmann J."/>
            <person name="Amann R."/>
            <person name="Jetten M.S.M."/>
            <person name="Mascher T."/>
            <person name="Medema M.H."/>
            <person name="Devos D.P."/>
            <person name="Kaster A.-K."/>
            <person name="Ovreas L."/>
            <person name="Rohde M."/>
            <person name="Galperin M.Y."/>
            <person name="Jogler C."/>
        </authorList>
    </citation>
    <scope>NUCLEOTIDE SEQUENCE [LARGE SCALE GENOMIC DNA]</scope>
    <source>
        <strain evidence="5 6">HG15A2</strain>
    </source>
</reference>
<dbReference type="PANTHER" id="PTHR33705">
    <property type="entry name" value="PHOSPHOCARRIER PROTEIN HPR"/>
    <property type="match status" value="1"/>
</dbReference>
<evidence type="ECO:0000256" key="1">
    <source>
        <dbReference type="ARBA" id="ARBA00003681"/>
    </source>
</evidence>
<sequence>MNEPVQRTVVVTNPQGIHLRPAEQIARLAEQFESEITISHETFSVDAKSIIHVMTLAAREGVKLTLSARGPDAQEAVDALVQLVESDFVDDKSKTESMKQ</sequence>
<dbReference type="Proteomes" id="UP000319852">
    <property type="component" value="Chromosome"/>
</dbReference>
<dbReference type="PROSITE" id="PS51350">
    <property type="entry name" value="PTS_HPR_DOM"/>
    <property type="match status" value="1"/>
</dbReference>
<dbReference type="GO" id="GO:0016740">
    <property type="term" value="F:transferase activity"/>
    <property type="evidence" value="ECO:0007669"/>
    <property type="project" value="UniProtKB-KW"/>
</dbReference>
<dbReference type="PRINTS" id="PR00107">
    <property type="entry name" value="PHOSPHOCPHPR"/>
</dbReference>
<evidence type="ECO:0000256" key="3">
    <source>
        <dbReference type="ARBA" id="ARBA00022597"/>
    </source>
</evidence>
<protein>
    <recommendedName>
        <fullName evidence="2">Phosphocarrier protein HPr</fullName>
    </recommendedName>
</protein>
<dbReference type="InterPro" id="IPR035895">
    <property type="entry name" value="HPr-like_sf"/>
</dbReference>
<dbReference type="OrthoDB" id="9809047at2"/>
<keyword evidence="3" id="KW-0762">Sugar transport</keyword>
<dbReference type="Gene3D" id="3.30.1340.10">
    <property type="entry name" value="HPr-like"/>
    <property type="match status" value="1"/>
</dbReference>
<keyword evidence="6" id="KW-1185">Reference proteome</keyword>
<dbReference type="CDD" id="cd00367">
    <property type="entry name" value="PTS-HPr_like"/>
    <property type="match status" value="1"/>
</dbReference>
<keyword evidence="3" id="KW-0813">Transport</keyword>
<evidence type="ECO:0000313" key="6">
    <source>
        <dbReference type="Proteomes" id="UP000319852"/>
    </source>
</evidence>
<dbReference type="NCBIfam" id="TIGR01003">
    <property type="entry name" value="PTS_HPr_family"/>
    <property type="match status" value="1"/>
</dbReference>
<comment type="function">
    <text evidence="1">General (non sugar-specific) component of the phosphoenolpyruvate-dependent sugar phosphotransferase system (sugar PTS). This major carbohydrate active-transport system catalyzes the phosphorylation of incoming sugar substrates concomitantly with their translocation across the cell membrane. The phosphoryl group from phosphoenolpyruvate (PEP) is transferred to the phosphoryl carrier protein HPr by enzyme I. Phospho-HPr then transfers it to the PTS EIIA domain.</text>
</comment>
<accession>A0A517N2P1</accession>
<gene>
    <name evidence="5" type="primary">ptsH</name>
    <name evidence="5" type="ORF">HG15A2_47480</name>
</gene>
<evidence type="ECO:0000256" key="2">
    <source>
        <dbReference type="ARBA" id="ARBA00020422"/>
    </source>
</evidence>
<dbReference type="SUPFAM" id="SSF55594">
    <property type="entry name" value="HPr-like"/>
    <property type="match status" value="1"/>
</dbReference>
<feature type="domain" description="HPr" evidence="4">
    <location>
        <begin position="4"/>
        <end position="91"/>
    </location>
</feature>
<proteinExistence type="predicted"/>
<name>A0A517N2P1_9BACT</name>
<evidence type="ECO:0000313" key="5">
    <source>
        <dbReference type="EMBL" id="QDT01406.1"/>
    </source>
</evidence>
<dbReference type="KEGG" id="amob:HG15A2_47480"/>
<organism evidence="5 6">
    <name type="scientific">Adhaeretor mobilis</name>
    <dbReference type="NCBI Taxonomy" id="1930276"/>
    <lineage>
        <taxon>Bacteria</taxon>
        <taxon>Pseudomonadati</taxon>
        <taxon>Planctomycetota</taxon>
        <taxon>Planctomycetia</taxon>
        <taxon>Pirellulales</taxon>
        <taxon>Lacipirellulaceae</taxon>
        <taxon>Adhaeretor</taxon>
    </lineage>
</organism>
<dbReference type="InterPro" id="IPR000032">
    <property type="entry name" value="HPr-like"/>
</dbReference>